<dbReference type="STRING" id="1173022.Cri9333_3328"/>
<dbReference type="HOGENOM" id="CLU_2521967_0_0_3"/>
<gene>
    <name evidence="3" type="ORF">Cri9333_3328</name>
</gene>
<evidence type="ECO:0000256" key="1">
    <source>
        <dbReference type="SAM" id="MobiDB-lite"/>
    </source>
</evidence>
<accession>K9W2Y3</accession>
<reference evidence="3 4" key="1">
    <citation type="submission" date="2012-06" db="EMBL/GenBank/DDBJ databases">
        <title>Finished chromosome of genome of Crinalium epipsammum PCC 9333.</title>
        <authorList>
            <consortium name="US DOE Joint Genome Institute"/>
            <person name="Gugger M."/>
            <person name="Coursin T."/>
            <person name="Rippka R."/>
            <person name="Tandeau De Marsac N."/>
            <person name="Huntemann M."/>
            <person name="Wei C.-L."/>
            <person name="Han J."/>
            <person name="Detter J.C."/>
            <person name="Han C."/>
            <person name="Tapia R."/>
            <person name="Davenport K."/>
            <person name="Daligault H."/>
            <person name="Erkkila T."/>
            <person name="Gu W."/>
            <person name="Munk A.C.C."/>
            <person name="Teshima H."/>
            <person name="Xu Y."/>
            <person name="Chain P."/>
            <person name="Chen A."/>
            <person name="Krypides N."/>
            <person name="Mavromatis K."/>
            <person name="Markowitz V."/>
            <person name="Szeto E."/>
            <person name="Ivanova N."/>
            <person name="Mikhailova N."/>
            <person name="Ovchinnikova G."/>
            <person name="Pagani I."/>
            <person name="Pati A."/>
            <person name="Goodwin L."/>
            <person name="Peters L."/>
            <person name="Pitluck S."/>
            <person name="Woyke T."/>
            <person name="Kerfeld C."/>
        </authorList>
    </citation>
    <scope>NUCLEOTIDE SEQUENCE [LARGE SCALE GENOMIC DNA]</scope>
    <source>
        <strain evidence="3 4">PCC 9333</strain>
    </source>
</reference>
<organism evidence="3 4">
    <name type="scientific">Crinalium epipsammum PCC 9333</name>
    <dbReference type="NCBI Taxonomy" id="1173022"/>
    <lineage>
        <taxon>Bacteria</taxon>
        <taxon>Bacillati</taxon>
        <taxon>Cyanobacteriota</taxon>
        <taxon>Cyanophyceae</taxon>
        <taxon>Gomontiellales</taxon>
        <taxon>Gomontiellaceae</taxon>
        <taxon>Crinalium</taxon>
    </lineage>
</organism>
<keyword evidence="4" id="KW-1185">Reference proteome</keyword>
<dbReference type="PANTHER" id="PTHR36933">
    <property type="entry name" value="SLL0788 PROTEIN"/>
    <property type="match status" value="1"/>
</dbReference>
<dbReference type="Gene3D" id="1.20.1260.10">
    <property type="match status" value="1"/>
</dbReference>
<dbReference type="Pfam" id="PF03713">
    <property type="entry name" value="DUF305"/>
    <property type="match status" value="1"/>
</dbReference>
<dbReference type="AlphaFoldDB" id="K9W2Y3"/>
<protein>
    <recommendedName>
        <fullName evidence="2">DUF305 domain-containing protein</fullName>
    </recommendedName>
</protein>
<proteinExistence type="predicted"/>
<evidence type="ECO:0000313" key="4">
    <source>
        <dbReference type="Proteomes" id="UP000010472"/>
    </source>
</evidence>
<dbReference type="KEGG" id="cep:Cri9333_3328"/>
<dbReference type="PANTHER" id="PTHR36933:SF1">
    <property type="entry name" value="SLL0788 PROTEIN"/>
    <property type="match status" value="1"/>
</dbReference>
<dbReference type="eggNOG" id="COG3544">
    <property type="taxonomic scope" value="Bacteria"/>
</dbReference>
<evidence type="ECO:0000259" key="2">
    <source>
        <dbReference type="Pfam" id="PF03713"/>
    </source>
</evidence>
<name>K9W2Y3_9CYAN</name>
<sequence length="84" mass="9539">MDAMTLHHQGVVKMAKEAQQKSQPPEIKKLAGEIIKAQNKEIGQLKQWRQAWYPKAGNQWVCSGKEGKSTVPMSICKTWGNFDR</sequence>
<dbReference type="PATRIC" id="fig|1173022.3.peg.3598"/>
<dbReference type="InterPro" id="IPR005183">
    <property type="entry name" value="DUF305_CopM-like"/>
</dbReference>
<dbReference type="EMBL" id="CP003620">
    <property type="protein sequence ID" value="AFZ14159.1"/>
    <property type="molecule type" value="Genomic_DNA"/>
</dbReference>
<feature type="domain" description="DUF305" evidence="2">
    <location>
        <begin position="2"/>
        <end position="60"/>
    </location>
</feature>
<evidence type="ECO:0000313" key="3">
    <source>
        <dbReference type="EMBL" id="AFZ14159.1"/>
    </source>
</evidence>
<dbReference type="InterPro" id="IPR012347">
    <property type="entry name" value="Ferritin-like"/>
</dbReference>
<dbReference type="Proteomes" id="UP000010472">
    <property type="component" value="Chromosome"/>
</dbReference>
<feature type="region of interest" description="Disordered" evidence="1">
    <location>
        <begin position="1"/>
        <end position="26"/>
    </location>
</feature>